<gene>
    <name evidence="2" type="ORF">GCM10012280_15470</name>
</gene>
<protein>
    <submittedName>
        <fullName evidence="2">Uncharacterized protein</fullName>
    </submittedName>
</protein>
<evidence type="ECO:0000256" key="1">
    <source>
        <dbReference type="SAM" id="Phobius"/>
    </source>
</evidence>
<evidence type="ECO:0000313" key="3">
    <source>
        <dbReference type="Proteomes" id="UP000641932"/>
    </source>
</evidence>
<accession>A0A918DVS1</accession>
<keyword evidence="1" id="KW-0812">Transmembrane</keyword>
<keyword evidence="1" id="KW-0472">Membrane</keyword>
<dbReference type="Proteomes" id="UP000641932">
    <property type="component" value="Unassembled WGS sequence"/>
</dbReference>
<reference evidence="2" key="2">
    <citation type="submission" date="2020-09" db="EMBL/GenBank/DDBJ databases">
        <authorList>
            <person name="Sun Q."/>
            <person name="Zhou Y."/>
        </authorList>
    </citation>
    <scope>NUCLEOTIDE SEQUENCE</scope>
    <source>
        <strain evidence="2">CGMCC 4.7201</strain>
    </source>
</reference>
<dbReference type="AlphaFoldDB" id="A0A918DVS1"/>
<keyword evidence="1" id="KW-1133">Transmembrane helix</keyword>
<keyword evidence="3" id="KW-1185">Reference proteome</keyword>
<dbReference type="RefSeq" id="WP_373286970.1">
    <property type="nucleotide sequence ID" value="NZ_BMMS01000005.1"/>
</dbReference>
<evidence type="ECO:0000313" key="2">
    <source>
        <dbReference type="EMBL" id="GGO84302.1"/>
    </source>
</evidence>
<organism evidence="2 3">
    <name type="scientific">Wenjunlia tyrosinilytica</name>
    <dbReference type="NCBI Taxonomy" id="1544741"/>
    <lineage>
        <taxon>Bacteria</taxon>
        <taxon>Bacillati</taxon>
        <taxon>Actinomycetota</taxon>
        <taxon>Actinomycetes</taxon>
        <taxon>Kitasatosporales</taxon>
        <taxon>Streptomycetaceae</taxon>
        <taxon>Wenjunlia</taxon>
    </lineage>
</organism>
<name>A0A918DVS1_9ACTN</name>
<feature type="transmembrane region" description="Helical" evidence="1">
    <location>
        <begin position="21"/>
        <end position="42"/>
    </location>
</feature>
<reference evidence="2" key="1">
    <citation type="journal article" date="2014" name="Int. J. Syst. Evol. Microbiol.">
        <title>Complete genome sequence of Corynebacterium casei LMG S-19264T (=DSM 44701T), isolated from a smear-ripened cheese.</title>
        <authorList>
            <consortium name="US DOE Joint Genome Institute (JGI-PGF)"/>
            <person name="Walter F."/>
            <person name="Albersmeier A."/>
            <person name="Kalinowski J."/>
            <person name="Ruckert C."/>
        </authorList>
    </citation>
    <scope>NUCLEOTIDE SEQUENCE</scope>
    <source>
        <strain evidence="2">CGMCC 4.7201</strain>
    </source>
</reference>
<proteinExistence type="predicted"/>
<dbReference type="EMBL" id="BMMS01000005">
    <property type="protein sequence ID" value="GGO84302.1"/>
    <property type="molecule type" value="Genomic_DNA"/>
</dbReference>
<sequence>MISGIALLGAAPPQLLPARELMAFTLASHILLVPFGAALPFLTPLMRYRGLRFIGPALVLLYRLDTRGDLEPLTDTDLRGRAR</sequence>
<comment type="caution">
    <text evidence="2">The sequence shown here is derived from an EMBL/GenBank/DDBJ whole genome shotgun (WGS) entry which is preliminary data.</text>
</comment>